<reference evidence="3 4" key="1">
    <citation type="submission" date="2022-10" db="EMBL/GenBank/DDBJ databases">
        <title>Luteolibacter flavescens strain MCCC 1K03193, whole genome shotgun sequencing project.</title>
        <authorList>
            <person name="Zhao G."/>
            <person name="Shen L."/>
        </authorList>
    </citation>
    <scope>NUCLEOTIDE SEQUENCE [LARGE SCALE GENOMIC DNA]</scope>
    <source>
        <strain evidence="3 4">MCCC 1K03193</strain>
    </source>
</reference>
<evidence type="ECO:0000256" key="1">
    <source>
        <dbReference type="SAM" id="SignalP"/>
    </source>
</evidence>
<dbReference type="InterPro" id="IPR036873">
    <property type="entry name" value="Rhodanese-like_dom_sf"/>
</dbReference>
<dbReference type="RefSeq" id="WP_264500092.1">
    <property type="nucleotide sequence ID" value="NZ_JAPDDS010000002.1"/>
</dbReference>
<comment type="caution">
    <text evidence="3">The sequence shown here is derived from an EMBL/GenBank/DDBJ whole genome shotgun (WGS) entry which is preliminary data.</text>
</comment>
<evidence type="ECO:0000259" key="2">
    <source>
        <dbReference type="PROSITE" id="PS50206"/>
    </source>
</evidence>
<name>A0ABT3FKN3_9BACT</name>
<gene>
    <name evidence="3" type="ORF">OKA04_05280</name>
</gene>
<accession>A0ABT3FKN3</accession>
<dbReference type="CDD" id="cd00158">
    <property type="entry name" value="RHOD"/>
    <property type="match status" value="1"/>
</dbReference>
<organism evidence="3 4">
    <name type="scientific">Luteolibacter flavescens</name>
    <dbReference type="NCBI Taxonomy" id="1859460"/>
    <lineage>
        <taxon>Bacteria</taxon>
        <taxon>Pseudomonadati</taxon>
        <taxon>Verrucomicrobiota</taxon>
        <taxon>Verrucomicrobiia</taxon>
        <taxon>Verrucomicrobiales</taxon>
        <taxon>Verrucomicrobiaceae</taxon>
        <taxon>Luteolibacter</taxon>
    </lineage>
</organism>
<dbReference type="PANTHER" id="PTHR43031">
    <property type="entry name" value="FAD-DEPENDENT OXIDOREDUCTASE"/>
    <property type="match status" value="1"/>
</dbReference>
<keyword evidence="1" id="KW-0732">Signal</keyword>
<feature type="domain" description="Rhodanese" evidence="2">
    <location>
        <begin position="34"/>
        <end position="124"/>
    </location>
</feature>
<feature type="signal peptide" evidence="1">
    <location>
        <begin position="1"/>
        <end position="18"/>
    </location>
</feature>
<dbReference type="Gene3D" id="3.40.250.10">
    <property type="entry name" value="Rhodanese-like domain"/>
    <property type="match status" value="1"/>
</dbReference>
<dbReference type="SUPFAM" id="SSF52821">
    <property type="entry name" value="Rhodanese/Cell cycle control phosphatase"/>
    <property type="match status" value="1"/>
</dbReference>
<dbReference type="PANTHER" id="PTHR43031:SF1">
    <property type="entry name" value="PYRIDINE NUCLEOTIDE-DISULPHIDE OXIDOREDUCTASE"/>
    <property type="match status" value="1"/>
</dbReference>
<dbReference type="Pfam" id="PF00581">
    <property type="entry name" value="Rhodanese"/>
    <property type="match status" value="1"/>
</dbReference>
<dbReference type="InterPro" id="IPR050229">
    <property type="entry name" value="GlpE_sulfurtransferase"/>
</dbReference>
<proteinExistence type="predicted"/>
<dbReference type="SMART" id="SM00450">
    <property type="entry name" value="RHOD"/>
    <property type="match status" value="1"/>
</dbReference>
<dbReference type="InterPro" id="IPR001763">
    <property type="entry name" value="Rhodanese-like_dom"/>
</dbReference>
<evidence type="ECO:0000313" key="4">
    <source>
        <dbReference type="Proteomes" id="UP001207930"/>
    </source>
</evidence>
<dbReference type="Proteomes" id="UP001207930">
    <property type="component" value="Unassembled WGS sequence"/>
</dbReference>
<dbReference type="PROSITE" id="PS50206">
    <property type="entry name" value="RHODANESE_3"/>
    <property type="match status" value="1"/>
</dbReference>
<evidence type="ECO:0000313" key="3">
    <source>
        <dbReference type="EMBL" id="MCW1884132.1"/>
    </source>
</evidence>
<protein>
    <submittedName>
        <fullName evidence="3">Rhodanese-like domain-containing protein</fullName>
    </submittedName>
</protein>
<dbReference type="EMBL" id="JAPDDS010000002">
    <property type="protein sequence ID" value="MCW1884132.1"/>
    <property type="molecule type" value="Genomic_DNA"/>
</dbReference>
<feature type="chain" id="PRO_5045092400" evidence="1">
    <location>
        <begin position="19"/>
        <end position="124"/>
    </location>
</feature>
<keyword evidence="4" id="KW-1185">Reference proteome</keyword>
<sequence>MKIAAALALLALATPLSAAEAPAPVKIEQTEKHLADGAQLLDVRTQEEWDEGHIKGAKFVPIAKDGFLEGAKAALDPKKPVLVYCKSGGRSARAAKQLREAGFTVHDLAGGITAWKKAGKPVQK</sequence>